<dbReference type="SMART" id="SM00530">
    <property type="entry name" value="HTH_XRE"/>
    <property type="match status" value="1"/>
</dbReference>
<dbReference type="GO" id="GO:0003677">
    <property type="term" value="F:DNA binding"/>
    <property type="evidence" value="ECO:0007669"/>
    <property type="project" value="InterPro"/>
</dbReference>
<dbReference type="EMBL" id="DF820497">
    <property type="protein sequence ID" value="GAK31749.1"/>
    <property type="molecule type" value="Genomic_DNA"/>
</dbReference>
<gene>
    <name evidence="3" type="ORF">WOSG25_140520</name>
</gene>
<dbReference type="AlphaFoldDB" id="A0A069CWB6"/>
<dbReference type="InterPro" id="IPR053163">
    <property type="entry name" value="HTH-type_regulator_Rgg"/>
</dbReference>
<evidence type="ECO:0000313" key="4">
    <source>
        <dbReference type="Proteomes" id="UP000030643"/>
    </source>
</evidence>
<dbReference type="InterPro" id="IPR010982">
    <property type="entry name" value="Lambda_DNA-bd_dom_sf"/>
</dbReference>
<evidence type="ECO:0000256" key="1">
    <source>
        <dbReference type="SAM" id="Coils"/>
    </source>
</evidence>
<proteinExistence type="predicted"/>
<dbReference type="PROSITE" id="PS50943">
    <property type="entry name" value="HTH_CROC1"/>
    <property type="match status" value="1"/>
</dbReference>
<evidence type="ECO:0000259" key="2">
    <source>
        <dbReference type="PROSITE" id="PS50943"/>
    </source>
</evidence>
<dbReference type="InterPro" id="IPR011990">
    <property type="entry name" value="TPR-like_helical_dom_sf"/>
</dbReference>
<name>A0A069CWB6_WEIOS</name>
<organism evidence="3 4">
    <name type="scientific">Weissella oryzae (strain DSM 25784 / JCM 18191 / LMG 30913 / SG25)</name>
    <dbReference type="NCBI Taxonomy" id="1329250"/>
    <lineage>
        <taxon>Bacteria</taxon>
        <taxon>Bacillati</taxon>
        <taxon>Bacillota</taxon>
        <taxon>Bacilli</taxon>
        <taxon>Lactobacillales</taxon>
        <taxon>Lactobacillaceae</taxon>
        <taxon>Weissella</taxon>
    </lineage>
</organism>
<accession>A0A069CWB6</accession>
<dbReference type="SUPFAM" id="SSF48452">
    <property type="entry name" value="TPR-like"/>
    <property type="match status" value="1"/>
</dbReference>
<dbReference type="Pfam" id="PF01381">
    <property type="entry name" value="HTH_3"/>
    <property type="match status" value="1"/>
</dbReference>
<dbReference type="Proteomes" id="UP000030643">
    <property type="component" value="Unassembled WGS sequence"/>
</dbReference>
<keyword evidence="1" id="KW-0175">Coiled coil</keyword>
<dbReference type="STRING" id="1329250.WOSG25_140520"/>
<evidence type="ECO:0000313" key="3">
    <source>
        <dbReference type="EMBL" id="GAK31749.1"/>
    </source>
</evidence>
<protein>
    <recommendedName>
        <fullName evidence="2">HTH cro/C1-type domain-containing protein</fullName>
    </recommendedName>
</protein>
<dbReference type="CDD" id="cd00093">
    <property type="entry name" value="HTH_XRE"/>
    <property type="match status" value="1"/>
</dbReference>
<keyword evidence="4" id="KW-1185">Reference proteome</keyword>
<dbReference type="InterPro" id="IPR001387">
    <property type="entry name" value="Cro/C1-type_HTH"/>
</dbReference>
<feature type="coiled-coil region" evidence="1">
    <location>
        <begin position="197"/>
        <end position="224"/>
    </location>
</feature>
<dbReference type="PANTHER" id="PTHR37038">
    <property type="entry name" value="TRANSCRIPTIONAL REGULATOR-RELATED"/>
    <property type="match status" value="1"/>
</dbReference>
<feature type="domain" description="HTH cro/C1-type" evidence="2">
    <location>
        <begin position="8"/>
        <end position="61"/>
    </location>
</feature>
<reference evidence="4" key="1">
    <citation type="journal article" date="2014" name="Genome Announc.">
        <title>Draft genome sequence of Weissella oryzae SG25T, isolated from fermented rice grains.</title>
        <authorList>
            <person name="Tanizawa Y."/>
            <person name="Fujisawa T."/>
            <person name="Mochizuki T."/>
            <person name="Kaminuma E."/>
            <person name="Suzuki Y."/>
            <person name="Nakamura Y."/>
            <person name="Tohno M."/>
        </authorList>
    </citation>
    <scope>NUCLEOTIDE SEQUENCE [LARGE SCALE GENOMIC DNA]</scope>
    <source>
        <strain evidence="4">DSM 25784 / JCM 18191 / LMG 30913 / SG25</strain>
    </source>
</reference>
<dbReference type="PANTHER" id="PTHR37038:SF14">
    <property type="entry name" value="TRANSCRIPTIONAL ACTIVATOR"/>
    <property type="match status" value="1"/>
</dbReference>
<dbReference type="SUPFAM" id="SSF47413">
    <property type="entry name" value="lambda repressor-like DNA-binding domains"/>
    <property type="match status" value="1"/>
</dbReference>
<sequence length="279" mass="32348">MIVDGKFIKGQRIKLGLSQRMVADEICHQSLISRLESTNHITSMTILLKICERLQISITDVTHGNYTELKPLKAVREALNKRQWHKAATILSNQRMRNALLPAAVAEYHLLCARMQMAFRRDNEAIEALQLAKTYLLPNSILLLVEIQAEMACLYFKLGHEDRAEHFLKEATRKCNHLPKKQRDASREIVATIHFRLAQLQYNFKRYEAADKELEKAIERLAQNDTYHLMVDIQILKAKCAKELKQHVQKQKALMLAYAAAEFSKDVSLKEQVRPYFDY</sequence>
<dbReference type="RefSeq" id="WP_027699686.1">
    <property type="nucleotide sequence ID" value="NZ_DF820497.1"/>
</dbReference>
<dbReference type="Gene3D" id="1.25.40.10">
    <property type="entry name" value="Tetratricopeptide repeat domain"/>
    <property type="match status" value="1"/>
</dbReference>
<dbReference type="eggNOG" id="COG1396">
    <property type="taxonomic scope" value="Bacteria"/>
</dbReference>